<evidence type="ECO:0000256" key="5">
    <source>
        <dbReference type="ARBA" id="ARBA00023012"/>
    </source>
</evidence>
<proteinExistence type="predicted"/>
<feature type="transmembrane region" description="Helical" evidence="6">
    <location>
        <begin position="231"/>
        <end position="257"/>
    </location>
</feature>
<name>A0A0A2LHP2_9FLAO</name>
<sequence>MRKQFLFLLLGVLWGFSGYLTPMMAQDKAIYSDTLFVNGPNSEHLSKYLTFWIDSTKTPDITNAEKALKNNEFKHWNPETTLNLGLNPHPLWLHLNVKSTEPDLKNYWWSFYTHADTITFYQKSVDGWVSTDTVAYGLQLSKRKIKTRFSTTEITLKGYEYKELLVKIENYRHTQNAITDFTTPENNLFWETNFYWSIGFFIGCFLLISSISFFISVVLREKNFFKYGVYLLLIIVMALMEELMVPTISNPFLFYILKRLHSLPIAIIALAIHYHIILYIIKPENTIGKLIKFLTRLNNIFLLYGIVYSVYYFINMEKLNHGQWFYPLMWYIGIISVFIVILLTAVMIILTMHRKKLIVPGIILAFVLLYFNPAGYFLNYAGILNYYKVTYPNYFYWIVCIEFIGIGCILAWRYKKTVQNHYTLLQEKALQDELTLTREIEIQEQEREQIARDLHDDLGTTISAIKLIITNSYLNDKTLVKMITKANNDLRYFFNKLTLPQQGLFDILQDKIDELNNIGTIQFVFIATGEEDIVPDALKLPIIRICFELLSNVLKHSQASEATLQLFSDSSQVQIMMEDNGKGFDPKLKSNGMGINNIHARAKRWNGEIHISSGTKGTTTIVTIPLN</sequence>
<dbReference type="EC" id="2.7.13.3" evidence="2"/>
<dbReference type="Gene3D" id="1.20.5.1930">
    <property type="match status" value="1"/>
</dbReference>
<dbReference type="InterPro" id="IPR003594">
    <property type="entry name" value="HATPase_dom"/>
</dbReference>
<evidence type="ECO:0000256" key="6">
    <source>
        <dbReference type="SAM" id="Phobius"/>
    </source>
</evidence>
<dbReference type="InterPro" id="IPR050482">
    <property type="entry name" value="Sensor_HK_TwoCompSys"/>
</dbReference>
<dbReference type="GO" id="GO:0004673">
    <property type="term" value="F:protein histidine kinase activity"/>
    <property type="evidence" value="ECO:0007669"/>
    <property type="project" value="UniProtKB-EC"/>
</dbReference>
<dbReference type="STRING" id="1406840.Q763_12725"/>
<organism evidence="8 9">
    <name type="scientific">Flavobacterium beibuense F44-8</name>
    <dbReference type="NCBI Taxonomy" id="1406840"/>
    <lineage>
        <taxon>Bacteria</taxon>
        <taxon>Pseudomonadati</taxon>
        <taxon>Bacteroidota</taxon>
        <taxon>Flavobacteriia</taxon>
        <taxon>Flavobacteriales</taxon>
        <taxon>Flavobacteriaceae</taxon>
        <taxon>Flavobacterium</taxon>
    </lineage>
</organism>
<keyword evidence="6" id="KW-1133">Transmembrane helix</keyword>
<protein>
    <recommendedName>
        <fullName evidence="2">histidine kinase</fullName>
        <ecNumber evidence="2">2.7.13.3</ecNumber>
    </recommendedName>
</protein>
<keyword evidence="6" id="KW-0472">Membrane</keyword>
<dbReference type="SUPFAM" id="SSF55874">
    <property type="entry name" value="ATPase domain of HSP90 chaperone/DNA topoisomerase II/histidine kinase"/>
    <property type="match status" value="1"/>
</dbReference>
<dbReference type="EMBL" id="JRLV01000015">
    <property type="protein sequence ID" value="KGO79707.1"/>
    <property type="molecule type" value="Genomic_DNA"/>
</dbReference>
<evidence type="ECO:0000256" key="3">
    <source>
        <dbReference type="ARBA" id="ARBA00022679"/>
    </source>
</evidence>
<evidence type="ECO:0000313" key="8">
    <source>
        <dbReference type="EMBL" id="KGO79707.1"/>
    </source>
</evidence>
<dbReference type="InterPro" id="IPR005467">
    <property type="entry name" value="His_kinase_dom"/>
</dbReference>
<keyword evidence="6" id="KW-0812">Transmembrane</keyword>
<dbReference type="Gene3D" id="2.60.40.2380">
    <property type="match status" value="1"/>
</dbReference>
<dbReference type="Pfam" id="PF07696">
    <property type="entry name" value="7TMR-DISMED2"/>
    <property type="match status" value="1"/>
</dbReference>
<dbReference type="PROSITE" id="PS50109">
    <property type="entry name" value="HIS_KIN"/>
    <property type="match status" value="1"/>
</dbReference>
<gene>
    <name evidence="8" type="ORF">Q763_12725</name>
</gene>
<dbReference type="Gene3D" id="3.30.565.10">
    <property type="entry name" value="Histidine kinase-like ATPase, C-terminal domain"/>
    <property type="match status" value="1"/>
</dbReference>
<reference evidence="8 9" key="1">
    <citation type="submission" date="2013-09" db="EMBL/GenBank/DDBJ databases">
        <authorList>
            <person name="Zeng Z."/>
            <person name="Chen C."/>
        </authorList>
    </citation>
    <scope>NUCLEOTIDE SEQUENCE [LARGE SCALE GENOMIC DNA]</scope>
    <source>
        <strain evidence="8 9">F44-8</strain>
    </source>
</reference>
<feature type="transmembrane region" description="Helical" evidence="6">
    <location>
        <begin position="194"/>
        <end position="219"/>
    </location>
</feature>
<keyword evidence="3" id="KW-0808">Transferase</keyword>
<evidence type="ECO:0000259" key="7">
    <source>
        <dbReference type="PROSITE" id="PS50109"/>
    </source>
</evidence>
<dbReference type="eggNOG" id="COG4585">
    <property type="taxonomic scope" value="Bacteria"/>
</dbReference>
<dbReference type="AlphaFoldDB" id="A0A0A2LHP2"/>
<evidence type="ECO:0000256" key="2">
    <source>
        <dbReference type="ARBA" id="ARBA00012438"/>
    </source>
</evidence>
<dbReference type="GO" id="GO:0000160">
    <property type="term" value="P:phosphorelay signal transduction system"/>
    <property type="evidence" value="ECO:0007669"/>
    <property type="project" value="UniProtKB-KW"/>
</dbReference>
<dbReference type="PANTHER" id="PTHR24421">
    <property type="entry name" value="NITRATE/NITRITE SENSOR PROTEIN NARX-RELATED"/>
    <property type="match status" value="1"/>
</dbReference>
<dbReference type="CDD" id="cd16917">
    <property type="entry name" value="HATPase_UhpB-NarQ-NarX-like"/>
    <property type="match status" value="1"/>
</dbReference>
<dbReference type="RefSeq" id="WP_035134774.1">
    <property type="nucleotide sequence ID" value="NZ_JRLV01000015.1"/>
</dbReference>
<keyword evidence="4" id="KW-0418">Kinase</keyword>
<feature type="transmembrane region" description="Helical" evidence="6">
    <location>
        <begin position="394"/>
        <end position="412"/>
    </location>
</feature>
<dbReference type="Pfam" id="PF02518">
    <property type="entry name" value="HATPase_c"/>
    <property type="match status" value="1"/>
</dbReference>
<feature type="transmembrane region" description="Helical" evidence="6">
    <location>
        <begin position="293"/>
        <end position="314"/>
    </location>
</feature>
<dbReference type="SMART" id="SM00387">
    <property type="entry name" value="HATPase_c"/>
    <property type="match status" value="1"/>
</dbReference>
<feature type="transmembrane region" description="Helical" evidence="6">
    <location>
        <begin position="357"/>
        <end position="374"/>
    </location>
</feature>
<evidence type="ECO:0000256" key="4">
    <source>
        <dbReference type="ARBA" id="ARBA00022777"/>
    </source>
</evidence>
<keyword evidence="9" id="KW-1185">Reference proteome</keyword>
<evidence type="ECO:0000313" key="9">
    <source>
        <dbReference type="Proteomes" id="UP000030129"/>
    </source>
</evidence>
<dbReference type="PANTHER" id="PTHR24421:SF10">
    <property type="entry name" value="NITRATE_NITRITE SENSOR PROTEIN NARQ"/>
    <property type="match status" value="1"/>
</dbReference>
<feature type="domain" description="Histidine kinase" evidence="7">
    <location>
        <begin position="449"/>
        <end position="627"/>
    </location>
</feature>
<evidence type="ECO:0000256" key="1">
    <source>
        <dbReference type="ARBA" id="ARBA00000085"/>
    </source>
</evidence>
<dbReference type="Proteomes" id="UP000030129">
    <property type="component" value="Unassembled WGS sequence"/>
</dbReference>
<comment type="caution">
    <text evidence="8">The sequence shown here is derived from an EMBL/GenBank/DDBJ whole genome shotgun (WGS) entry which is preliminary data.</text>
</comment>
<dbReference type="InterPro" id="IPR036890">
    <property type="entry name" value="HATPase_C_sf"/>
</dbReference>
<keyword evidence="5" id="KW-0902">Two-component regulatory system</keyword>
<comment type="catalytic activity">
    <reaction evidence="1">
        <text>ATP + protein L-histidine = ADP + protein N-phospho-L-histidine.</text>
        <dbReference type="EC" id="2.7.13.3"/>
    </reaction>
</comment>
<accession>A0A0A2LHP2</accession>
<feature type="transmembrane region" description="Helical" evidence="6">
    <location>
        <begin position="263"/>
        <end position="281"/>
    </location>
</feature>
<feature type="transmembrane region" description="Helical" evidence="6">
    <location>
        <begin position="329"/>
        <end position="350"/>
    </location>
</feature>
<dbReference type="InterPro" id="IPR011622">
    <property type="entry name" value="7TMR_DISM_rcpt_extracell_dom2"/>
</dbReference>